<organism evidence="3 4">
    <name type="scientific">Staphylococcus hsinchuensis</name>
    <dbReference type="NCBI Taxonomy" id="3051183"/>
    <lineage>
        <taxon>Bacteria</taxon>
        <taxon>Bacillati</taxon>
        <taxon>Bacillota</taxon>
        <taxon>Bacilli</taxon>
        <taxon>Bacillales</taxon>
        <taxon>Staphylococcaceae</taxon>
        <taxon>Staphylococcus</taxon>
    </lineage>
</organism>
<keyword evidence="1" id="KW-1133">Transmembrane helix</keyword>
<dbReference type="InterPro" id="IPR053990">
    <property type="entry name" value="TagH_C"/>
</dbReference>
<dbReference type="RefSeq" id="WP_251518517.1">
    <property type="nucleotide sequence ID" value="NZ_CP128355.1"/>
</dbReference>
<protein>
    <submittedName>
        <fullName evidence="3">ATP-binding cassette domain-containing protein</fullName>
    </submittedName>
</protein>
<dbReference type="InterPro" id="IPR053989">
    <property type="entry name" value="TagH_SH3-like"/>
</dbReference>
<dbReference type="InterPro" id="IPR003439">
    <property type="entry name" value="ABC_transporter-like_ATP-bd"/>
</dbReference>
<proteinExistence type="predicted"/>
<dbReference type="PANTHER" id="PTHR46743:SF2">
    <property type="entry name" value="TEICHOIC ACIDS EXPORT ATP-BINDING PROTEIN TAGH"/>
    <property type="match status" value="1"/>
</dbReference>
<dbReference type="Pfam" id="PF00005">
    <property type="entry name" value="ABC_tran"/>
    <property type="match status" value="1"/>
</dbReference>
<keyword evidence="4" id="KW-1185">Reference proteome</keyword>
<keyword evidence="3" id="KW-0067">ATP-binding</keyword>
<keyword evidence="1" id="KW-0472">Membrane</keyword>
<sequence length="510" mass="58909">MGSSIILKLLNVTTYYRDKKAPKWYLPYGYGANDIELNNISLHIYKGEALAIIGEAESSKALIGRLLSGEIKPDKGKVVRKRDVFFADISDKKQQDDTVHNYVSEAVSLFSDNGKTNKTEELIKEAQLNEQTSQQINQLSDISYANLLFVLAKHSKASVIIFNHIIEHLDDTFVEQAIALSESYIEDNLTIISIDDNLERVEQTSNYATWISHGQLRMTGSVSEVFSQYREHESDWQSLETEDERSNFDLDWKKKRTRVPELSYNFRRTERYEHINTPHAITRFWTILLSCLAALLFVAVLLFNNVGVMNMGNDVNHASIQTKHKDTYEEKLAYGINLKNKVKLKGLNHNKNISAKRYAFLTITGENSKNYRIILDNKQYTIPKNQIRYFDPAGLFEKHSLKALSPYIHSKYSKFNEFYNGNLHKSHKKVTDSLKPKDDKDNRLVTPILQQPMSMIFNDRNDLTGFVVPIKDKAKLKKKFNIDSDFWIVKSGDGYFMADVKNNKWIYIEL</sequence>
<accession>A0ABZ3ECA6</accession>
<dbReference type="Gene3D" id="3.40.50.300">
    <property type="entry name" value="P-loop containing nucleotide triphosphate hydrolases"/>
    <property type="match status" value="1"/>
</dbReference>
<reference evidence="3 4" key="1">
    <citation type="journal article" date="2024" name="Pathogens">
        <title>Staphylococcus hsinchuensis sp. nov., Isolated from Soymilk.</title>
        <authorList>
            <person name="Wang Y.T."/>
            <person name="Lin Y.C."/>
            <person name="Hsieh Y.H."/>
            <person name="Lin Y.T."/>
            <person name="Hamada M."/>
            <person name="Chen C.C."/>
            <person name="Liou J.S."/>
            <person name="Lee A.Y."/>
            <person name="Zhang W.L."/>
            <person name="Chen Y.T."/>
            <person name="Huang C.H."/>
        </authorList>
    </citation>
    <scope>NUCLEOTIDE SEQUENCE [LARGE SCALE GENOMIC DNA]</scope>
    <source>
        <strain evidence="3 4">H164</strain>
    </source>
</reference>
<dbReference type="InterPro" id="IPR027417">
    <property type="entry name" value="P-loop_NTPase"/>
</dbReference>
<dbReference type="InterPro" id="IPR050683">
    <property type="entry name" value="Bact_Polysacc_Export_ATP-bd"/>
</dbReference>
<evidence type="ECO:0000313" key="3">
    <source>
        <dbReference type="EMBL" id="XAF70456.1"/>
    </source>
</evidence>
<keyword evidence="3" id="KW-0547">Nucleotide-binding</keyword>
<keyword evidence="1" id="KW-0812">Transmembrane</keyword>
<dbReference type="GO" id="GO:0005524">
    <property type="term" value="F:ATP binding"/>
    <property type="evidence" value="ECO:0007669"/>
    <property type="project" value="UniProtKB-KW"/>
</dbReference>
<dbReference type="PANTHER" id="PTHR46743">
    <property type="entry name" value="TEICHOIC ACIDS EXPORT ATP-BINDING PROTEIN TAGH"/>
    <property type="match status" value="1"/>
</dbReference>
<evidence type="ECO:0000313" key="4">
    <source>
        <dbReference type="Proteomes" id="UP001436297"/>
    </source>
</evidence>
<evidence type="ECO:0000256" key="1">
    <source>
        <dbReference type="SAM" id="Phobius"/>
    </source>
</evidence>
<evidence type="ECO:0000259" key="2">
    <source>
        <dbReference type="PROSITE" id="PS50893"/>
    </source>
</evidence>
<dbReference type="PROSITE" id="PS50893">
    <property type="entry name" value="ABC_TRANSPORTER_2"/>
    <property type="match status" value="1"/>
</dbReference>
<feature type="transmembrane region" description="Helical" evidence="1">
    <location>
        <begin position="284"/>
        <end position="303"/>
    </location>
</feature>
<dbReference type="EMBL" id="CP128355">
    <property type="protein sequence ID" value="XAF70456.1"/>
    <property type="molecule type" value="Genomic_DNA"/>
</dbReference>
<dbReference type="Pfam" id="PF22269">
    <property type="entry name" value="TagH_SH3-like"/>
    <property type="match status" value="1"/>
</dbReference>
<gene>
    <name evidence="3" type="ORF">QQM35_10520</name>
</gene>
<name>A0ABZ3ECA6_9STAP</name>
<feature type="domain" description="ABC transporter" evidence="2">
    <location>
        <begin position="7"/>
        <end position="238"/>
    </location>
</feature>
<dbReference type="Pfam" id="PF22096">
    <property type="entry name" value="TagH_C"/>
    <property type="match status" value="1"/>
</dbReference>
<dbReference type="Proteomes" id="UP001436297">
    <property type="component" value="Chromosome"/>
</dbReference>
<dbReference type="SUPFAM" id="SSF52540">
    <property type="entry name" value="P-loop containing nucleoside triphosphate hydrolases"/>
    <property type="match status" value="1"/>
</dbReference>